<feature type="compositionally biased region" description="Acidic residues" evidence="1">
    <location>
        <begin position="575"/>
        <end position="584"/>
    </location>
</feature>
<feature type="compositionally biased region" description="Basic and acidic residues" evidence="1">
    <location>
        <begin position="446"/>
        <end position="467"/>
    </location>
</feature>
<accession>A0A167SQ50</accession>
<evidence type="ECO:0000313" key="3">
    <source>
        <dbReference type="Proteomes" id="UP000076874"/>
    </source>
</evidence>
<reference evidence="2 3" key="1">
    <citation type="journal article" date="2016" name="Genome Biol. Evol.">
        <title>Divergent and convergent evolution of fungal pathogenicity.</title>
        <authorList>
            <person name="Shang Y."/>
            <person name="Xiao G."/>
            <person name="Zheng P."/>
            <person name="Cen K."/>
            <person name="Zhan S."/>
            <person name="Wang C."/>
        </authorList>
    </citation>
    <scope>NUCLEOTIDE SEQUENCE [LARGE SCALE GENOMIC DNA]</scope>
    <source>
        <strain evidence="2 3">RCEF 264</strain>
    </source>
</reference>
<feature type="compositionally biased region" description="Basic and acidic residues" evidence="1">
    <location>
        <begin position="298"/>
        <end position="321"/>
    </location>
</feature>
<feature type="region of interest" description="Disordered" evidence="1">
    <location>
        <begin position="246"/>
        <end position="332"/>
    </location>
</feature>
<gene>
    <name evidence="2" type="ORF">SPI_06021</name>
</gene>
<organism evidence="2 3">
    <name type="scientific">Niveomyces insectorum RCEF 264</name>
    <dbReference type="NCBI Taxonomy" id="1081102"/>
    <lineage>
        <taxon>Eukaryota</taxon>
        <taxon>Fungi</taxon>
        <taxon>Dikarya</taxon>
        <taxon>Ascomycota</taxon>
        <taxon>Pezizomycotina</taxon>
        <taxon>Sordariomycetes</taxon>
        <taxon>Hypocreomycetidae</taxon>
        <taxon>Hypocreales</taxon>
        <taxon>Cordycipitaceae</taxon>
        <taxon>Niveomyces</taxon>
    </lineage>
</organism>
<sequence>MFDYHRLVTMPRTVHAVLLATPFLGLARAAVIHPLPRDAVFNPEDGAATVSGPGDTLIDPSTLNKLVARAADEDSTDCFSIETGTPSNMHWNKRPGGKDCRPKLPLVDGSCHTHMDLGTRCAAFCQISAFYYFAEPIDLMSGKMCRYGEGCELRREQSFRVEISNQEVERHVFDAATSLNPSLTWGLGFGTAKSSSGKSSAALFRRAQGEDEGHEDAGAIANANDKHADGDTDAHLLTKRSTASDFFRKATGRRPQDGHERGYVPLTEEEEKELAAEMERWPAKKIEKTTGGTGTDGTAEKKTPDKADKAEDRKKDKDGGKSRKGFSFPVPQFNNPQATVAMSFSAHWTNDWTSTYHHSVERATFTSLTQKQVPGEGCGAFWAVPVAVAYCGWLALPRFPHDIQEDALNWLRTTADTYEGTVKLGSWTLPPSHRGGKAGKAGKAGMDGKDGKDGKNNAGEKTKKEKIDPYPAPMWNMTAGRCPKNYVEMPYCHSGALYRPGPDGGGVSNGEALHRTVWRPYDCETGVLLPTQYQPREVREQLNFNQFFVQQARHDARLYNPNLDWRPEAHQPDDALWEEDDDLY</sequence>
<name>A0A167SQ50_9HYPO</name>
<proteinExistence type="predicted"/>
<feature type="compositionally biased region" description="Basic and acidic residues" evidence="1">
    <location>
        <begin position="273"/>
        <end position="288"/>
    </location>
</feature>
<evidence type="ECO:0000313" key="2">
    <source>
        <dbReference type="EMBL" id="OAA59823.1"/>
    </source>
</evidence>
<keyword evidence="3" id="KW-1185">Reference proteome</keyword>
<feature type="region of interest" description="Disordered" evidence="1">
    <location>
        <begin position="192"/>
        <end position="214"/>
    </location>
</feature>
<feature type="compositionally biased region" description="Low complexity" evidence="1">
    <location>
        <begin position="192"/>
        <end position="202"/>
    </location>
</feature>
<protein>
    <submittedName>
        <fullName evidence="2">Uncharacterized protein</fullName>
    </submittedName>
</protein>
<feature type="region of interest" description="Disordered" evidence="1">
    <location>
        <begin position="563"/>
        <end position="584"/>
    </location>
</feature>
<comment type="caution">
    <text evidence="2">The sequence shown here is derived from an EMBL/GenBank/DDBJ whole genome shotgun (WGS) entry which is preliminary data.</text>
</comment>
<feature type="region of interest" description="Disordered" evidence="1">
    <location>
        <begin position="429"/>
        <end position="467"/>
    </location>
</feature>
<dbReference type="OrthoDB" id="5243156at2759"/>
<dbReference type="EMBL" id="AZHD01000010">
    <property type="protein sequence ID" value="OAA59823.1"/>
    <property type="molecule type" value="Genomic_DNA"/>
</dbReference>
<evidence type="ECO:0000256" key="1">
    <source>
        <dbReference type="SAM" id="MobiDB-lite"/>
    </source>
</evidence>
<dbReference type="Proteomes" id="UP000076874">
    <property type="component" value="Unassembled WGS sequence"/>
</dbReference>
<dbReference type="AlphaFoldDB" id="A0A167SQ50"/>